<dbReference type="EMBL" id="CP014265">
    <property type="protein sequence ID" value="AMK15571.1"/>
    <property type="molecule type" value="Genomic_DNA"/>
</dbReference>
<reference evidence="5" key="4">
    <citation type="submission" date="2016-10" db="EMBL/GenBank/DDBJ databases">
        <authorList>
            <person name="Varghese N."/>
        </authorList>
    </citation>
    <scope>NUCLEOTIDE SEQUENCE [LARGE SCALE GENOMIC DNA]</scope>
    <source>
        <strain evidence="5">DSM 16632</strain>
    </source>
</reference>
<dbReference type="AlphaFoldDB" id="A0A126QZU8"/>
<dbReference type="GO" id="GO:0016740">
    <property type="term" value="F:transferase activity"/>
    <property type="evidence" value="ECO:0007669"/>
    <property type="project" value="UniProtKB-KW"/>
</dbReference>
<protein>
    <submittedName>
        <fullName evidence="2">Glycosyl transferase</fullName>
    </submittedName>
</protein>
<name>A0A126QZU8_METOL</name>
<reference evidence="3" key="3">
    <citation type="submission" date="2016-10" db="EMBL/GenBank/DDBJ databases">
        <authorList>
            <person name="de Groot N.N."/>
        </authorList>
    </citation>
    <scope>NUCLEOTIDE SEQUENCE [LARGE SCALE GENOMIC DNA]</scope>
    <source>
        <strain evidence="3">DSM 16632</strain>
    </source>
</reference>
<dbReference type="Pfam" id="PF14393">
    <property type="entry name" value="DUF4422"/>
    <property type="match status" value="1"/>
</dbReference>
<dbReference type="RefSeq" id="WP_067146920.1">
    <property type="nucleotide sequence ID" value="NZ_CP014265.1"/>
</dbReference>
<dbReference type="Proteomes" id="UP000066376">
    <property type="component" value="Chromosome"/>
</dbReference>
<evidence type="ECO:0000313" key="4">
    <source>
        <dbReference type="Proteomes" id="UP000066376"/>
    </source>
</evidence>
<evidence type="ECO:0000259" key="1">
    <source>
        <dbReference type="Pfam" id="PF14393"/>
    </source>
</evidence>
<evidence type="ECO:0000313" key="3">
    <source>
        <dbReference type="EMBL" id="SFL78267.1"/>
    </source>
</evidence>
<keyword evidence="2" id="KW-0808">Transferase</keyword>
<accession>A0A126QZU8</accession>
<gene>
    <name evidence="3" type="ORF">SAMN02910297_01745</name>
    <name evidence="2" type="ORF">YLM1_1014</name>
</gene>
<organism evidence="2 4">
    <name type="scientific">Methanobrevibacter olleyae</name>
    <dbReference type="NCBI Taxonomy" id="294671"/>
    <lineage>
        <taxon>Archaea</taxon>
        <taxon>Methanobacteriati</taxon>
        <taxon>Methanobacteriota</taxon>
        <taxon>Methanomada group</taxon>
        <taxon>Methanobacteria</taxon>
        <taxon>Methanobacteriales</taxon>
        <taxon>Methanobacteriaceae</taxon>
        <taxon>Methanobrevibacter</taxon>
    </lineage>
</organism>
<reference evidence="4" key="2">
    <citation type="submission" date="2016-02" db="EMBL/GenBank/DDBJ databases">
        <title>The draft genome sequence of the rumen methanogen Methanobrevibacter olleyae YLM1.</title>
        <authorList>
            <consortium name="New Zealand Agricultural Greenhouse Gas Research Centre/Pastoral Greenhouse Gas Research Consortium"/>
            <person name="Kelly W.J."/>
            <person name="Li D."/>
            <person name="Lambie S.C."/>
            <person name="Attwood G.T."/>
            <person name="Altermann E."/>
            <person name="Leahy S.C."/>
        </authorList>
    </citation>
    <scope>NUCLEOTIDE SEQUENCE [LARGE SCALE GENOMIC DNA]</scope>
    <source>
        <strain evidence="4">YLM1</strain>
    </source>
</reference>
<dbReference type="GeneID" id="28489314"/>
<dbReference type="Proteomes" id="UP000183442">
    <property type="component" value="Unassembled WGS sequence"/>
</dbReference>
<dbReference type="KEGG" id="mol:YLM1_1014"/>
<dbReference type="OrthoDB" id="73670at2157"/>
<proteinExistence type="predicted"/>
<reference evidence="2 4" key="1">
    <citation type="journal article" date="2016" name="Genome Announc.">
        <title>Draft Genome Sequence of the Rumen Methanogen Methanobrevibacter olleyae YLM1.</title>
        <authorList>
            <person name="Kelly W.J."/>
            <person name="Li D."/>
            <person name="Lambie S.C."/>
            <person name="Cox F."/>
            <person name="Attwood G.T."/>
            <person name="Altermann E."/>
            <person name="Leahy S.C."/>
        </authorList>
    </citation>
    <scope>NUCLEOTIDE SEQUENCE [LARGE SCALE GENOMIC DNA]</scope>
    <source>
        <strain evidence="2 4">YLM1</strain>
    </source>
</reference>
<dbReference type="STRING" id="294671.YLM1_1014"/>
<dbReference type="PATRIC" id="fig|294671.3.peg.1062"/>
<dbReference type="InterPro" id="IPR025536">
    <property type="entry name" value="DUF4422"/>
</dbReference>
<keyword evidence="4" id="KW-1185">Reference proteome</keyword>
<evidence type="ECO:0000313" key="2">
    <source>
        <dbReference type="EMBL" id="AMK15571.1"/>
    </source>
</evidence>
<sequence>MKNSKIQVYVVSHSEEDIKDIDANDVYLPLFVGRDGKDNLGFLSDDIGDNISNKNSSYCELTGLYWIWKNSEVDIIGLVHYRRYFAKWRLGHRLEREDIDKIFKDYDIILPKKTRALLGSVYEDYNHWNYAKDLDLCEEVIREQCPEYIESYKKVINGKELYYYNMFIAKKEVIDPYCEWVFPILFEVEKRVDMTGYDDYQKRIYGFLTERLFDVWMDKQNLKVKESELKVNGLRLNVHMWLVKRAIVRWAYVHIFIALLHKDMRR</sequence>
<evidence type="ECO:0000313" key="5">
    <source>
        <dbReference type="Proteomes" id="UP000183442"/>
    </source>
</evidence>
<feature type="domain" description="DUF4422" evidence="1">
    <location>
        <begin position="8"/>
        <end position="220"/>
    </location>
</feature>
<dbReference type="EMBL" id="FOTL01000038">
    <property type="protein sequence ID" value="SFL78267.1"/>
    <property type="molecule type" value="Genomic_DNA"/>
</dbReference>